<proteinExistence type="predicted"/>
<keyword evidence="1" id="KW-0732">Signal</keyword>
<name>A0A5J5AHN7_9ASTE</name>
<keyword evidence="3" id="KW-1185">Reference proteome</keyword>
<evidence type="ECO:0000313" key="3">
    <source>
        <dbReference type="Proteomes" id="UP000325577"/>
    </source>
</evidence>
<reference evidence="2 3" key="1">
    <citation type="submission" date="2019-09" db="EMBL/GenBank/DDBJ databases">
        <title>A chromosome-level genome assembly of the Chinese tupelo Nyssa sinensis.</title>
        <authorList>
            <person name="Yang X."/>
            <person name="Kang M."/>
            <person name="Yang Y."/>
            <person name="Xiong H."/>
            <person name="Wang M."/>
            <person name="Zhang Z."/>
            <person name="Wang Z."/>
            <person name="Wu H."/>
            <person name="Ma T."/>
            <person name="Liu J."/>
            <person name="Xi Z."/>
        </authorList>
    </citation>
    <scope>NUCLEOTIDE SEQUENCE [LARGE SCALE GENOMIC DNA]</scope>
    <source>
        <strain evidence="2">J267</strain>
        <tissue evidence="2">Leaf</tissue>
    </source>
</reference>
<protein>
    <submittedName>
        <fullName evidence="2">Uncharacterized protein</fullName>
    </submittedName>
</protein>
<evidence type="ECO:0000313" key="2">
    <source>
        <dbReference type="EMBL" id="KAA8529658.1"/>
    </source>
</evidence>
<sequence length="70" mass="7365">MFFGNSMHIGLCLSQFLTVGHLCLLSLVSVLADKILRVTGDGTFCSGFGMLGYGSKGDGCHKSGPSHKTQ</sequence>
<gene>
    <name evidence="2" type="ORF">F0562_034242</name>
</gene>
<dbReference type="EMBL" id="CM018044">
    <property type="protein sequence ID" value="KAA8529658.1"/>
    <property type="molecule type" value="Genomic_DNA"/>
</dbReference>
<feature type="chain" id="PRO_5023933526" evidence="1">
    <location>
        <begin position="33"/>
        <end position="70"/>
    </location>
</feature>
<evidence type="ECO:0000256" key="1">
    <source>
        <dbReference type="SAM" id="SignalP"/>
    </source>
</evidence>
<dbReference type="Proteomes" id="UP000325577">
    <property type="component" value="Linkage Group LG20"/>
</dbReference>
<dbReference type="AlphaFoldDB" id="A0A5J5AHN7"/>
<accession>A0A5J5AHN7</accession>
<organism evidence="2 3">
    <name type="scientific">Nyssa sinensis</name>
    <dbReference type="NCBI Taxonomy" id="561372"/>
    <lineage>
        <taxon>Eukaryota</taxon>
        <taxon>Viridiplantae</taxon>
        <taxon>Streptophyta</taxon>
        <taxon>Embryophyta</taxon>
        <taxon>Tracheophyta</taxon>
        <taxon>Spermatophyta</taxon>
        <taxon>Magnoliopsida</taxon>
        <taxon>eudicotyledons</taxon>
        <taxon>Gunneridae</taxon>
        <taxon>Pentapetalae</taxon>
        <taxon>asterids</taxon>
        <taxon>Cornales</taxon>
        <taxon>Nyssaceae</taxon>
        <taxon>Nyssa</taxon>
    </lineage>
</organism>
<feature type="signal peptide" evidence="1">
    <location>
        <begin position="1"/>
        <end position="32"/>
    </location>
</feature>